<reference evidence="2" key="1">
    <citation type="journal article" date="2013" name="Genome Biol.">
        <title>Draft genome of the mountain pine beetle, Dendroctonus ponderosae Hopkins, a major forest pest.</title>
        <authorList>
            <person name="Keeling C.I."/>
            <person name="Yuen M.M."/>
            <person name="Liao N.Y."/>
            <person name="Docking T.R."/>
            <person name="Chan S.K."/>
            <person name="Taylor G.A."/>
            <person name="Palmquist D.L."/>
            <person name="Jackman S.D."/>
            <person name="Nguyen A."/>
            <person name="Li M."/>
            <person name="Henderson H."/>
            <person name="Janes J.K."/>
            <person name="Zhao Y."/>
            <person name="Pandoh P."/>
            <person name="Moore R."/>
            <person name="Sperling F.A."/>
            <person name="Huber D.P."/>
            <person name="Birol I."/>
            <person name="Jones S.J."/>
            <person name="Bohlmann J."/>
        </authorList>
    </citation>
    <scope>NUCLEOTIDE SEQUENCE</scope>
</reference>
<name>N6TS07_DENPD</name>
<dbReference type="AlphaFoldDB" id="N6TS07"/>
<evidence type="ECO:0000256" key="1">
    <source>
        <dbReference type="SAM" id="MobiDB-lite"/>
    </source>
</evidence>
<evidence type="ECO:0000313" key="2">
    <source>
        <dbReference type="EMBL" id="ENN83294.1"/>
    </source>
</evidence>
<feature type="compositionally biased region" description="Polar residues" evidence="1">
    <location>
        <begin position="1"/>
        <end position="11"/>
    </location>
</feature>
<organism evidence="2">
    <name type="scientific">Dendroctonus ponderosae</name>
    <name type="common">Mountain pine beetle</name>
    <dbReference type="NCBI Taxonomy" id="77166"/>
    <lineage>
        <taxon>Eukaryota</taxon>
        <taxon>Metazoa</taxon>
        <taxon>Ecdysozoa</taxon>
        <taxon>Arthropoda</taxon>
        <taxon>Hexapoda</taxon>
        <taxon>Insecta</taxon>
        <taxon>Pterygota</taxon>
        <taxon>Neoptera</taxon>
        <taxon>Endopterygota</taxon>
        <taxon>Coleoptera</taxon>
        <taxon>Polyphaga</taxon>
        <taxon>Cucujiformia</taxon>
        <taxon>Curculionidae</taxon>
        <taxon>Scolytinae</taxon>
        <taxon>Dendroctonus</taxon>
    </lineage>
</organism>
<protein>
    <submittedName>
        <fullName evidence="2">Uncharacterized protein</fullName>
    </submittedName>
</protein>
<feature type="compositionally biased region" description="Acidic residues" evidence="1">
    <location>
        <begin position="12"/>
        <end position="42"/>
    </location>
</feature>
<dbReference type="EMBL" id="KB735829">
    <property type="protein sequence ID" value="ENN83294.1"/>
    <property type="molecule type" value="Genomic_DNA"/>
</dbReference>
<sequence>MAAFSNNTSDNENIEEESMAAEEAEETSFQEDVELDEDEEGDVQFPGIRGGGRGGRGFAIQAYLEKGLLDGLVLQVAQDRMARLPDFEEEEVLDHRLECLEVAADLHHCLEVDRH</sequence>
<proteinExistence type="predicted"/>
<dbReference type="HOGENOM" id="CLU_2111341_0_0_1"/>
<gene>
    <name evidence="2" type="ORF">YQE_00347</name>
</gene>
<feature type="non-terminal residue" evidence="2">
    <location>
        <position position="1"/>
    </location>
</feature>
<accession>N6TS07</accession>
<feature type="region of interest" description="Disordered" evidence="1">
    <location>
        <begin position="1"/>
        <end position="50"/>
    </location>
</feature>